<dbReference type="PANTHER" id="PTHR36849:SF1">
    <property type="entry name" value="CYTOPLASMIC PROTEIN"/>
    <property type="match status" value="1"/>
</dbReference>
<protein>
    <submittedName>
        <fullName evidence="1">DUF488 family protein</fullName>
    </submittedName>
</protein>
<dbReference type="PANTHER" id="PTHR36849">
    <property type="entry name" value="CYTOPLASMIC PROTEIN-RELATED"/>
    <property type="match status" value="1"/>
</dbReference>
<dbReference type="Proteomes" id="UP000317344">
    <property type="component" value="Chromosome"/>
</dbReference>
<reference evidence="1 2" key="1">
    <citation type="submission" date="2019-07" db="EMBL/GenBank/DDBJ databases">
        <title>Tomitella cavernea sp. nov., an actinomycete isolated from soil.</title>
        <authorList>
            <person name="Cheng J."/>
        </authorList>
    </citation>
    <scope>NUCLEOTIDE SEQUENCE [LARGE SCALE GENOMIC DNA]</scope>
    <source>
        <strain evidence="1 2">HY188</strain>
    </source>
</reference>
<dbReference type="InterPro" id="IPR052552">
    <property type="entry name" value="YeaO-like"/>
</dbReference>
<keyword evidence="2" id="KW-1185">Reference proteome</keyword>
<dbReference type="AlphaFoldDB" id="A0A516X6V4"/>
<dbReference type="EMBL" id="CP041765">
    <property type="protein sequence ID" value="QDQ98780.1"/>
    <property type="molecule type" value="Genomic_DNA"/>
</dbReference>
<reference evidence="1 2" key="2">
    <citation type="submission" date="2019-07" db="EMBL/GenBank/DDBJ databases">
        <authorList>
            <person name="Huang Y."/>
        </authorList>
    </citation>
    <scope>NUCLEOTIDE SEQUENCE [LARGE SCALE GENOMIC DNA]</scope>
    <source>
        <strain evidence="1 2">HY188</strain>
    </source>
</reference>
<gene>
    <name evidence="1" type="ORF">FO059_17355</name>
</gene>
<name>A0A516X6V4_9ACTN</name>
<sequence>MGQISLVRVYEATEGHPQHDEVAAAASGPDRPSVFLVDRVWPRGVSKVSLPFDEWVKDVAPTTDLRKWFGHDPGRFAEFSERYRAELDGDADGAAHVLVAAAKDRDIVLLYSAKDEEHNQAVVLRRWINDKR</sequence>
<dbReference type="Pfam" id="PF22752">
    <property type="entry name" value="DUF488-N3i"/>
    <property type="match status" value="1"/>
</dbReference>
<dbReference type="KEGG" id="toy:FO059_17355"/>
<evidence type="ECO:0000313" key="1">
    <source>
        <dbReference type="EMBL" id="QDQ98780.1"/>
    </source>
</evidence>
<accession>A0A516X6V4</accession>
<dbReference type="OrthoDB" id="9790745at2"/>
<evidence type="ECO:0000313" key="2">
    <source>
        <dbReference type="Proteomes" id="UP000317344"/>
    </source>
</evidence>
<organism evidence="1 2">
    <name type="scientific">Tomitella fengzijianii</name>
    <dbReference type="NCBI Taxonomy" id="2597660"/>
    <lineage>
        <taxon>Bacteria</taxon>
        <taxon>Bacillati</taxon>
        <taxon>Actinomycetota</taxon>
        <taxon>Actinomycetes</taxon>
        <taxon>Mycobacteriales</taxon>
        <taxon>Tomitella</taxon>
    </lineage>
</organism>
<dbReference type="RefSeq" id="WP_143910184.1">
    <property type="nucleotide sequence ID" value="NZ_CP041765.1"/>
</dbReference>
<proteinExistence type="predicted"/>